<keyword evidence="9" id="KW-1185">Reference proteome</keyword>
<dbReference type="InterPro" id="IPR001338">
    <property type="entry name" value="Class_I_Hydrophobin"/>
</dbReference>
<sequence length="241" mass="24767">MRLQLSFVATAALALLAVAKPHEPRCDSDTTQVAPSTPAYTHTHKPQPTPTYTPPATWTRTRAQPHTSTVTTTDWEPQPTVTVTWTATTTRTATQTETLTTSVVGGHPHHWSSSITGSITVVGTPAPTVHTHSIATPSPTGSGSPGAGAGSGAIPPGECNTGSIQCCDQVQDAKSEQMSGIMSSLGIDPLGVTGLAGTSCSPIDILALGGGDSCTQMPVCCNNNTYQGLINIGCVPILLQL</sequence>
<organism evidence="8 9">
    <name type="scientific">Trametes coccinea (strain BRFM310)</name>
    <name type="common">Pycnoporus coccineus</name>
    <dbReference type="NCBI Taxonomy" id="1353009"/>
    <lineage>
        <taxon>Eukaryota</taxon>
        <taxon>Fungi</taxon>
        <taxon>Dikarya</taxon>
        <taxon>Basidiomycota</taxon>
        <taxon>Agaricomycotina</taxon>
        <taxon>Agaricomycetes</taxon>
        <taxon>Polyporales</taxon>
        <taxon>Polyporaceae</taxon>
        <taxon>Trametes</taxon>
    </lineage>
</organism>
<proteinExistence type="inferred from homology"/>
<evidence type="ECO:0000313" key="9">
    <source>
        <dbReference type="Proteomes" id="UP000193067"/>
    </source>
</evidence>
<feature type="signal peptide" evidence="6">
    <location>
        <begin position="1"/>
        <end position="19"/>
    </location>
</feature>
<dbReference type="GO" id="GO:0005199">
    <property type="term" value="F:structural constituent of cell wall"/>
    <property type="evidence" value="ECO:0007669"/>
    <property type="project" value="InterPro"/>
</dbReference>
<keyword evidence="4 6" id="KW-0964">Secreted</keyword>
<dbReference type="GO" id="GO:0009277">
    <property type="term" value="C:fungal-type cell wall"/>
    <property type="evidence" value="ECO:0007669"/>
    <property type="project" value="InterPro"/>
</dbReference>
<comment type="subcellular location">
    <subcellularLocation>
        <location evidence="1 6">Secreted</location>
        <location evidence="1 6">Cell wall</location>
    </subcellularLocation>
</comment>
<dbReference type="OrthoDB" id="4225815at2759"/>
<evidence type="ECO:0000256" key="5">
    <source>
        <dbReference type="ARBA" id="ARBA00023157"/>
    </source>
</evidence>
<keyword evidence="3 6" id="KW-0134">Cell wall</keyword>
<evidence type="ECO:0000256" key="4">
    <source>
        <dbReference type="ARBA" id="ARBA00022525"/>
    </source>
</evidence>
<keyword evidence="5 6" id="KW-1015">Disulfide bond</keyword>
<dbReference type="Proteomes" id="UP000193067">
    <property type="component" value="Unassembled WGS sequence"/>
</dbReference>
<evidence type="ECO:0000256" key="3">
    <source>
        <dbReference type="ARBA" id="ARBA00022512"/>
    </source>
</evidence>
<keyword evidence="6" id="KW-0732">Signal</keyword>
<name>A0A1Y2IH25_TRAC3</name>
<dbReference type="CDD" id="cd23507">
    <property type="entry name" value="hydrophobin_I"/>
    <property type="match status" value="1"/>
</dbReference>
<dbReference type="EMBL" id="KZ084119">
    <property type="protein sequence ID" value="OSD00418.1"/>
    <property type="molecule type" value="Genomic_DNA"/>
</dbReference>
<protein>
    <recommendedName>
        <fullName evidence="6">Hydrophobin</fullName>
    </recommendedName>
</protein>
<dbReference type="SMART" id="SM00075">
    <property type="entry name" value="HYDRO"/>
    <property type="match status" value="1"/>
</dbReference>
<feature type="region of interest" description="Disordered" evidence="7">
    <location>
        <begin position="128"/>
        <end position="155"/>
    </location>
</feature>
<evidence type="ECO:0000256" key="1">
    <source>
        <dbReference type="ARBA" id="ARBA00004191"/>
    </source>
</evidence>
<evidence type="ECO:0000313" key="8">
    <source>
        <dbReference type="EMBL" id="OSD00418.1"/>
    </source>
</evidence>
<evidence type="ECO:0000256" key="6">
    <source>
        <dbReference type="RuleBase" id="RU365009"/>
    </source>
</evidence>
<feature type="compositionally biased region" description="Polar residues" evidence="7">
    <location>
        <begin position="66"/>
        <end position="75"/>
    </location>
</feature>
<feature type="chain" id="PRO_5013984376" description="Hydrophobin" evidence="6">
    <location>
        <begin position="20"/>
        <end position="241"/>
    </location>
</feature>
<evidence type="ECO:0000256" key="7">
    <source>
        <dbReference type="SAM" id="MobiDB-lite"/>
    </source>
</evidence>
<feature type="compositionally biased region" description="Low complexity" evidence="7">
    <location>
        <begin position="133"/>
        <end position="142"/>
    </location>
</feature>
<gene>
    <name evidence="8" type="ORF">PYCCODRAFT_1371254</name>
</gene>
<feature type="region of interest" description="Disordered" evidence="7">
    <location>
        <begin position="22"/>
        <end position="75"/>
    </location>
</feature>
<accession>A0A1Y2IH25</accession>
<evidence type="ECO:0000256" key="2">
    <source>
        <dbReference type="ARBA" id="ARBA00010446"/>
    </source>
</evidence>
<dbReference type="AlphaFoldDB" id="A0A1Y2IH25"/>
<dbReference type="STRING" id="1353009.A0A1Y2IH25"/>
<comment type="similarity">
    <text evidence="2 6">Belongs to the fungal hydrophobin family.</text>
</comment>
<feature type="compositionally biased region" description="Polar residues" evidence="7">
    <location>
        <begin position="29"/>
        <end position="39"/>
    </location>
</feature>
<dbReference type="Pfam" id="PF01185">
    <property type="entry name" value="Hydrophobin"/>
    <property type="match status" value="1"/>
</dbReference>
<feature type="compositionally biased region" description="Low complexity" evidence="7">
    <location>
        <begin position="54"/>
        <end position="65"/>
    </location>
</feature>
<reference evidence="8 9" key="1">
    <citation type="journal article" date="2015" name="Biotechnol. Biofuels">
        <title>Enhanced degradation of softwood versus hardwood by the white-rot fungus Pycnoporus coccineus.</title>
        <authorList>
            <person name="Couturier M."/>
            <person name="Navarro D."/>
            <person name="Chevret D."/>
            <person name="Henrissat B."/>
            <person name="Piumi F."/>
            <person name="Ruiz-Duenas F.J."/>
            <person name="Martinez A.T."/>
            <person name="Grigoriev I.V."/>
            <person name="Riley R."/>
            <person name="Lipzen A."/>
            <person name="Berrin J.G."/>
            <person name="Master E.R."/>
            <person name="Rosso M.N."/>
        </authorList>
    </citation>
    <scope>NUCLEOTIDE SEQUENCE [LARGE SCALE GENOMIC DNA]</scope>
    <source>
        <strain evidence="8 9">BRFM310</strain>
    </source>
</reference>